<evidence type="ECO:0000256" key="8">
    <source>
        <dbReference type="ARBA" id="ARBA00042306"/>
    </source>
</evidence>
<dbReference type="Pfam" id="PF17855">
    <property type="entry name" value="MCM_lid"/>
    <property type="match status" value="1"/>
</dbReference>
<dbReference type="Gene3D" id="2.20.28.10">
    <property type="match status" value="1"/>
</dbReference>
<feature type="domain" description="MCM C-terminal AAA(+) ATPase" evidence="10">
    <location>
        <begin position="361"/>
        <end position="561"/>
    </location>
</feature>
<dbReference type="SUPFAM" id="SSF52540">
    <property type="entry name" value="P-loop containing nucleoside triphosphate hydrolases"/>
    <property type="match status" value="1"/>
</dbReference>
<dbReference type="InterPro" id="IPR001208">
    <property type="entry name" value="MCM_dom"/>
</dbReference>
<sequence>MRRSWRGRYKNNWYRSRGRGRGNYNTSSIENRSTNISSTSQVISHNVSVASSRPPANQVPLVIPVNSGNNIWKLYFPTEEQSTNPVIMKNIKCFESFIIKNRSLFDLEKIDQSRSVPLDLQMIIDDIDFKNEWPTFQNDLFERPENTLRLLEFCLHENLKCESKVKVRLLNHHPVIPIANLKVNYFGKLVTIKGTVIRVGSVGLICTSMAFECSSCHSIQAVIQPQGIFTAPNFCQSCQSGHKFEPLQSSPFTNTTDWQVAKIQEIQSQGVTGTIPRSVEVELQGDLVSTACPGDVLSVTGIVQVRGESKGGEDGKRAARLLQLYIEAVSIHSQRNLSNPSLAFTLKDYYAIQEIHASEDVFRLLVHSLCPAIFGHEMVKAGLILGLLGGTEGDGATRPNPHVLVVGDPGLGKSQLLQAAAHAAPRGVYVCGAAASGGGLTVSLGREAGGDFALEAGALVLADRGVCCLDELDKMTAHHSSLLEAMEQQRVSVAKGGVVCSLAARATLLAAANPAGGSYNRAKTVTENLKLNSALLSRFDLVFILLDQPDEKIDAMLSEHVLAMHAGAKGKRTAKLNEVNGGINSKANEEDIPLSKRLQLKPGEVIDSLPLALLRKYVAYARRYVHPKLSAEAASTLQNFYLELRHNHQGACNDGTPITTRQLEASIRLTQARARADLREEATAKDASDVITLIKHSLVDTFSDEFGNIELSRSINGSGISSRSKLKKFLDVLTRHSHQMGKDIFTRKEMIQIHKAAGIAGDPNDLIEAMHVHSYLLLKGSSTYQLIAI</sequence>
<dbReference type="Pfam" id="PF00493">
    <property type="entry name" value="MCM"/>
    <property type="match status" value="1"/>
</dbReference>
<dbReference type="InterPro" id="IPR003593">
    <property type="entry name" value="AAA+_ATPase"/>
</dbReference>
<dbReference type="InterPro" id="IPR056875">
    <property type="entry name" value="MCM8/REC_WHD"/>
</dbReference>
<proteinExistence type="inferred from homology"/>
<dbReference type="PANTHER" id="PTHR11630:SF47">
    <property type="entry name" value="DNA HELICASE MCM8"/>
    <property type="match status" value="1"/>
</dbReference>
<dbReference type="SUPFAM" id="SSF50249">
    <property type="entry name" value="Nucleic acid-binding proteins"/>
    <property type="match status" value="1"/>
</dbReference>
<dbReference type="Gene3D" id="3.40.50.300">
    <property type="entry name" value="P-loop containing nucleotide triphosphate hydrolases"/>
    <property type="match status" value="1"/>
</dbReference>
<dbReference type="SMART" id="SM00382">
    <property type="entry name" value="AAA"/>
    <property type="match status" value="1"/>
</dbReference>
<accession>A0ABN8ICF9</accession>
<evidence type="ECO:0000256" key="1">
    <source>
        <dbReference type="ARBA" id="ARBA00004123"/>
    </source>
</evidence>
<keyword evidence="6" id="KW-0539">Nucleus</keyword>
<evidence type="ECO:0000313" key="12">
    <source>
        <dbReference type="Proteomes" id="UP000837857"/>
    </source>
</evidence>
<evidence type="ECO:0000256" key="5">
    <source>
        <dbReference type="ARBA" id="ARBA00023125"/>
    </source>
</evidence>
<dbReference type="InterPro" id="IPR027417">
    <property type="entry name" value="P-loop_NTPase"/>
</dbReference>
<evidence type="ECO:0000256" key="3">
    <source>
        <dbReference type="ARBA" id="ARBA00022741"/>
    </source>
</evidence>
<dbReference type="InterPro" id="IPR031327">
    <property type="entry name" value="MCM"/>
</dbReference>
<dbReference type="EMBL" id="OW152814">
    <property type="protein sequence ID" value="CAH2050502.1"/>
    <property type="molecule type" value="Genomic_DNA"/>
</dbReference>
<evidence type="ECO:0000313" key="11">
    <source>
        <dbReference type="EMBL" id="CAH2050502.1"/>
    </source>
</evidence>
<dbReference type="InterPro" id="IPR058767">
    <property type="entry name" value="MCM8_N"/>
</dbReference>
<feature type="non-terminal residue" evidence="11">
    <location>
        <position position="789"/>
    </location>
</feature>
<keyword evidence="12" id="KW-1185">Reference proteome</keyword>
<gene>
    <name evidence="11" type="ORF">IPOD504_LOCUS7504</name>
</gene>
<name>A0ABN8ICF9_9NEOP</name>
<dbReference type="Pfam" id="PF25051">
    <property type="entry name" value="WHD_MCM8"/>
    <property type="match status" value="1"/>
</dbReference>
<evidence type="ECO:0000256" key="7">
    <source>
        <dbReference type="ARBA" id="ARBA00041084"/>
    </source>
</evidence>
<comment type="similarity">
    <text evidence="2 9">Belongs to the MCM family.</text>
</comment>
<dbReference type="InterPro" id="IPR033762">
    <property type="entry name" value="MCM_OB"/>
</dbReference>
<evidence type="ECO:0000256" key="2">
    <source>
        <dbReference type="ARBA" id="ARBA00008010"/>
    </source>
</evidence>
<comment type="subcellular location">
    <subcellularLocation>
        <location evidence="1">Nucleus</location>
    </subcellularLocation>
</comment>
<dbReference type="PANTHER" id="PTHR11630">
    <property type="entry name" value="DNA REPLICATION LICENSING FACTOR MCM FAMILY MEMBER"/>
    <property type="match status" value="1"/>
</dbReference>
<dbReference type="Pfam" id="PF17207">
    <property type="entry name" value="MCM_OB"/>
    <property type="match status" value="1"/>
</dbReference>
<dbReference type="CDD" id="cd22247">
    <property type="entry name" value="MCM8_WHD"/>
    <property type="match status" value="1"/>
</dbReference>
<dbReference type="SMART" id="SM00350">
    <property type="entry name" value="MCM"/>
    <property type="match status" value="1"/>
</dbReference>
<dbReference type="PRINTS" id="PR01657">
    <property type="entry name" value="MCMFAMILY"/>
</dbReference>
<dbReference type="PROSITE" id="PS50051">
    <property type="entry name" value="MCM_2"/>
    <property type="match status" value="1"/>
</dbReference>
<reference evidence="11" key="1">
    <citation type="submission" date="2022-03" db="EMBL/GenBank/DDBJ databases">
        <authorList>
            <person name="Martin H S."/>
        </authorList>
    </citation>
    <scope>NUCLEOTIDE SEQUENCE</scope>
</reference>
<keyword evidence="3 9" id="KW-0547">Nucleotide-binding</keyword>
<evidence type="ECO:0000256" key="4">
    <source>
        <dbReference type="ARBA" id="ARBA00022840"/>
    </source>
</evidence>
<evidence type="ECO:0000256" key="6">
    <source>
        <dbReference type="ARBA" id="ARBA00023242"/>
    </source>
</evidence>
<protein>
    <recommendedName>
        <fullName evidence="7">DNA helicase MCM8</fullName>
    </recommendedName>
    <alternativeName>
        <fullName evidence="8">Minichromosome maintenance 8</fullName>
    </alternativeName>
</protein>
<dbReference type="InterPro" id="IPR012340">
    <property type="entry name" value="NA-bd_OB-fold"/>
</dbReference>
<organism evidence="11 12">
    <name type="scientific">Iphiclides podalirius</name>
    <name type="common">scarce swallowtail</name>
    <dbReference type="NCBI Taxonomy" id="110791"/>
    <lineage>
        <taxon>Eukaryota</taxon>
        <taxon>Metazoa</taxon>
        <taxon>Ecdysozoa</taxon>
        <taxon>Arthropoda</taxon>
        <taxon>Hexapoda</taxon>
        <taxon>Insecta</taxon>
        <taxon>Pterygota</taxon>
        <taxon>Neoptera</taxon>
        <taxon>Endopterygota</taxon>
        <taxon>Lepidoptera</taxon>
        <taxon>Glossata</taxon>
        <taxon>Ditrysia</taxon>
        <taxon>Papilionoidea</taxon>
        <taxon>Papilionidae</taxon>
        <taxon>Papilioninae</taxon>
        <taxon>Iphiclides</taxon>
    </lineage>
</organism>
<evidence type="ECO:0000256" key="9">
    <source>
        <dbReference type="RuleBase" id="RU004070"/>
    </source>
</evidence>
<keyword evidence="5 9" id="KW-0238">DNA-binding</keyword>
<dbReference type="InterPro" id="IPR041562">
    <property type="entry name" value="MCM_lid"/>
</dbReference>
<dbReference type="Gene3D" id="2.40.50.140">
    <property type="entry name" value="Nucleic acid-binding proteins"/>
    <property type="match status" value="1"/>
</dbReference>
<dbReference type="Proteomes" id="UP000837857">
    <property type="component" value="Chromosome 2"/>
</dbReference>
<keyword evidence="4 9" id="KW-0067">ATP-binding</keyword>
<evidence type="ECO:0000259" key="10">
    <source>
        <dbReference type="PROSITE" id="PS50051"/>
    </source>
</evidence>
<dbReference type="Pfam" id="PF26065">
    <property type="entry name" value="MCM8_N"/>
    <property type="match status" value="1"/>
</dbReference>